<sequence>MPTYHPNLCFPLPLTLIPVPQPIFIKMAPVYGSFLLLSPAKVGVMLRKEEDVLYLCELSIILHH</sequence>
<dbReference type="HOGENOM" id="CLU_2868031_0_0_1"/>
<gene>
    <name evidence="1" type="ORF">K443DRAFT_7711</name>
</gene>
<evidence type="ECO:0000313" key="1">
    <source>
        <dbReference type="EMBL" id="KIK00352.1"/>
    </source>
</evidence>
<reference evidence="2" key="2">
    <citation type="submission" date="2015-01" db="EMBL/GenBank/DDBJ databases">
        <title>Evolutionary Origins and Diversification of the Mycorrhizal Mutualists.</title>
        <authorList>
            <consortium name="DOE Joint Genome Institute"/>
            <consortium name="Mycorrhizal Genomics Consortium"/>
            <person name="Kohler A."/>
            <person name="Kuo A."/>
            <person name="Nagy L.G."/>
            <person name="Floudas D."/>
            <person name="Copeland A."/>
            <person name="Barry K.W."/>
            <person name="Cichocki N."/>
            <person name="Veneault-Fourrey C."/>
            <person name="LaButti K."/>
            <person name="Lindquist E.A."/>
            <person name="Lipzen A."/>
            <person name="Lundell T."/>
            <person name="Morin E."/>
            <person name="Murat C."/>
            <person name="Riley R."/>
            <person name="Ohm R."/>
            <person name="Sun H."/>
            <person name="Tunlid A."/>
            <person name="Henrissat B."/>
            <person name="Grigoriev I.V."/>
            <person name="Hibbett D.S."/>
            <person name="Martin F."/>
        </authorList>
    </citation>
    <scope>NUCLEOTIDE SEQUENCE [LARGE SCALE GENOMIC DNA]</scope>
    <source>
        <strain evidence="2">LaAM-08-1</strain>
    </source>
</reference>
<reference evidence="1 2" key="1">
    <citation type="submission" date="2014-04" db="EMBL/GenBank/DDBJ databases">
        <authorList>
            <consortium name="DOE Joint Genome Institute"/>
            <person name="Kuo A."/>
            <person name="Kohler A."/>
            <person name="Nagy L.G."/>
            <person name="Floudas D."/>
            <person name="Copeland A."/>
            <person name="Barry K.W."/>
            <person name="Cichocki N."/>
            <person name="Veneault-Fourrey C."/>
            <person name="LaButti K."/>
            <person name="Lindquist E.A."/>
            <person name="Lipzen A."/>
            <person name="Lundell T."/>
            <person name="Morin E."/>
            <person name="Murat C."/>
            <person name="Sun H."/>
            <person name="Tunlid A."/>
            <person name="Henrissat B."/>
            <person name="Grigoriev I.V."/>
            <person name="Hibbett D.S."/>
            <person name="Martin F."/>
            <person name="Nordberg H.P."/>
            <person name="Cantor M.N."/>
            <person name="Hua S.X."/>
        </authorList>
    </citation>
    <scope>NUCLEOTIDE SEQUENCE [LARGE SCALE GENOMIC DNA]</scope>
    <source>
        <strain evidence="1 2">LaAM-08-1</strain>
    </source>
</reference>
<protein>
    <submittedName>
        <fullName evidence="1">Uncharacterized protein</fullName>
    </submittedName>
</protein>
<dbReference type="EMBL" id="KN838627">
    <property type="protein sequence ID" value="KIK00352.1"/>
    <property type="molecule type" value="Genomic_DNA"/>
</dbReference>
<keyword evidence="2" id="KW-1185">Reference proteome</keyword>
<dbReference type="Proteomes" id="UP000054477">
    <property type="component" value="Unassembled WGS sequence"/>
</dbReference>
<evidence type="ECO:0000313" key="2">
    <source>
        <dbReference type="Proteomes" id="UP000054477"/>
    </source>
</evidence>
<organism evidence="1 2">
    <name type="scientific">Laccaria amethystina LaAM-08-1</name>
    <dbReference type="NCBI Taxonomy" id="1095629"/>
    <lineage>
        <taxon>Eukaryota</taxon>
        <taxon>Fungi</taxon>
        <taxon>Dikarya</taxon>
        <taxon>Basidiomycota</taxon>
        <taxon>Agaricomycotina</taxon>
        <taxon>Agaricomycetes</taxon>
        <taxon>Agaricomycetidae</taxon>
        <taxon>Agaricales</taxon>
        <taxon>Agaricineae</taxon>
        <taxon>Hydnangiaceae</taxon>
        <taxon>Laccaria</taxon>
    </lineage>
</organism>
<proteinExistence type="predicted"/>
<accession>A0A0C9XRL2</accession>
<name>A0A0C9XRL2_9AGAR</name>
<dbReference type="AlphaFoldDB" id="A0A0C9XRL2"/>